<keyword evidence="1" id="KW-0732">Signal</keyword>
<dbReference type="RefSeq" id="WP_129078317.1">
    <property type="nucleotide sequence ID" value="NZ_QOUX01000037.1"/>
</dbReference>
<protein>
    <submittedName>
        <fullName evidence="2">Uncharacterized protein</fullName>
    </submittedName>
</protein>
<accession>A0A4Q0VSW6</accession>
<evidence type="ECO:0000313" key="3">
    <source>
        <dbReference type="Proteomes" id="UP000290649"/>
    </source>
</evidence>
<sequence>MRRLLFLFLFVLLPLFGCANSEKTSGEVTKENNETVVKSEVAYLEDRLEATTLYENEIYGFTVSFPNTWDGKYEVEESEEATKFFYKSQVDGRAELVTIYVVDETEWEQDEYGQLRYLATSNGSVYYFVLPLDVPYSNENEIKEYSQMVVEARTAMSTFQLRDAKISGSPMVALDLFFRGFQTENYELAAQFYGGEYEWIYEKVKQYREVSLEDSPGILRGFIEELGGEVTYISEVHEIKYIDEHDWYQFLVSLVTDDGKPYVSFGDEGPLAFHVKAIDGTFKVLDLPSITLK</sequence>
<evidence type="ECO:0000256" key="1">
    <source>
        <dbReference type="SAM" id="SignalP"/>
    </source>
</evidence>
<dbReference type="AlphaFoldDB" id="A0A4Q0VSW6"/>
<evidence type="ECO:0000313" key="2">
    <source>
        <dbReference type="EMBL" id="RXJ00625.1"/>
    </source>
</evidence>
<proteinExistence type="predicted"/>
<dbReference type="OrthoDB" id="9762883at2"/>
<name>A0A4Q0VSW6_9BACI</name>
<reference evidence="2 3" key="1">
    <citation type="journal article" date="2019" name="Int. J. Syst. Evol. Microbiol.">
        <title>Anaerobacillus alkaliphilus sp. nov., a novel alkaliphilic and moderately halophilic bacterium.</title>
        <authorList>
            <person name="Borsodi A.K."/>
            <person name="Aszalos J.M."/>
            <person name="Bihari P."/>
            <person name="Nagy I."/>
            <person name="Schumann P."/>
            <person name="Sproer C."/>
            <person name="Kovacs A.L."/>
            <person name="Boka K."/>
            <person name="Dobosy P."/>
            <person name="Ovari M."/>
            <person name="Szili-Kovacs T."/>
            <person name="Toth E."/>
        </authorList>
    </citation>
    <scope>NUCLEOTIDE SEQUENCE [LARGE SCALE GENOMIC DNA]</scope>
    <source>
        <strain evidence="2 3">B16-10</strain>
    </source>
</reference>
<dbReference type="Proteomes" id="UP000290649">
    <property type="component" value="Unassembled WGS sequence"/>
</dbReference>
<dbReference type="EMBL" id="QOUX01000037">
    <property type="protein sequence ID" value="RXJ00625.1"/>
    <property type="molecule type" value="Genomic_DNA"/>
</dbReference>
<organism evidence="2 3">
    <name type="scientific">Anaerobacillus alkaliphilus</name>
    <dbReference type="NCBI Taxonomy" id="1548597"/>
    <lineage>
        <taxon>Bacteria</taxon>
        <taxon>Bacillati</taxon>
        <taxon>Bacillota</taxon>
        <taxon>Bacilli</taxon>
        <taxon>Bacillales</taxon>
        <taxon>Bacillaceae</taxon>
        <taxon>Anaerobacillus</taxon>
    </lineage>
</organism>
<feature type="chain" id="PRO_5020630616" evidence="1">
    <location>
        <begin position="20"/>
        <end position="293"/>
    </location>
</feature>
<keyword evidence="3" id="KW-1185">Reference proteome</keyword>
<comment type="caution">
    <text evidence="2">The sequence shown here is derived from an EMBL/GenBank/DDBJ whole genome shotgun (WGS) entry which is preliminary data.</text>
</comment>
<gene>
    <name evidence="2" type="ORF">DS745_11205</name>
</gene>
<feature type="signal peptide" evidence="1">
    <location>
        <begin position="1"/>
        <end position="19"/>
    </location>
</feature>